<name>A0A9Q3ESP0_9BASI</name>
<comment type="caution">
    <text evidence="3">The sequence shown here is derived from an EMBL/GenBank/DDBJ whole genome shotgun (WGS) entry which is preliminary data.</text>
</comment>
<feature type="compositionally biased region" description="Low complexity" evidence="1">
    <location>
        <begin position="11"/>
        <end position="23"/>
    </location>
</feature>
<gene>
    <name evidence="3" type="ORF">O181_066039</name>
</gene>
<dbReference type="PANTHER" id="PTHR11439:SF467">
    <property type="entry name" value="INTEGRASE CATALYTIC DOMAIN-CONTAINING PROTEIN"/>
    <property type="match status" value="1"/>
</dbReference>
<evidence type="ECO:0000313" key="4">
    <source>
        <dbReference type="Proteomes" id="UP000765509"/>
    </source>
</evidence>
<dbReference type="Proteomes" id="UP000765509">
    <property type="component" value="Unassembled WGS sequence"/>
</dbReference>
<evidence type="ECO:0000259" key="2">
    <source>
        <dbReference type="Pfam" id="PF07727"/>
    </source>
</evidence>
<organism evidence="3 4">
    <name type="scientific">Austropuccinia psidii MF-1</name>
    <dbReference type="NCBI Taxonomy" id="1389203"/>
    <lineage>
        <taxon>Eukaryota</taxon>
        <taxon>Fungi</taxon>
        <taxon>Dikarya</taxon>
        <taxon>Basidiomycota</taxon>
        <taxon>Pucciniomycotina</taxon>
        <taxon>Pucciniomycetes</taxon>
        <taxon>Pucciniales</taxon>
        <taxon>Sphaerophragmiaceae</taxon>
        <taxon>Austropuccinia</taxon>
    </lineage>
</organism>
<evidence type="ECO:0000313" key="3">
    <source>
        <dbReference type="EMBL" id="MBW0526324.1"/>
    </source>
</evidence>
<dbReference type="InterPro" id="IPR043502">
    <property type="entry name" value="DNA/RNA_pol_sf"/>
</dbReference>
<reference evidence="3" key="1">
    <citation type="submission" date="2021-03" db="EMBL/GenBank/DDBJ databases">
        <title>Draft genome sequence of rust myrtle Austropuccinia psidii MF-1, a brazilian biotype.</title>
        <authorList>
            <person name="Quecine M.C."/>
            <person name="Pachon D.M.R."/>
            <person name="Bonatelli M.L."/>
            <person name="Correr F.H."/>
            <person name="Franceschini L.M."/>
            <person name="Leite T.F."/>
            <person name="Margarido G.R.A."/>
            <person name="Almeida C.A."/>
            <person name="Ferrarezi J.A."/>
            <person name="Labate C.A."/>
        </authorList>
    </citation>
    <scope>NUCLEOTIDE SEQUENCE</scope>
    <source>
        <strain evidence="3">MF-1</strain>
    </source>
</reference>
<dbReference type="CDD" id="cd09272">
    <property type="entry name" value="RNase_HI_RT_Ty1"/>
    <property type="match status" value="1"/>
</dbReference>
<proteinExistence type="predicted"/>
<dbReference type="PANTHER" id="PTHR11439">
    <property type="entry name" value="GAG-POL-RELATED RETROTRANSPOSON"/>
    <property type="match status" value="1"/>
</dbReference>
<dbReference type="InterPro" id="IPR013103">
    <property type="entry name" value="RVT_2"/>
</dbReference>
<keyword evidence="4" id="KW-1185">Reference proteome</keyword>
<dbReference type="EMBL" id="AVOT02032564">
    <property type="protein sequence ID" value="MBW0526324.1"/>
    <property type="molecule type" value="Genomic_DNA"/>
</dbReference>
<feature type="region of interest" description="Disordered" evidence="1">
    <location>
        <begin position="1"/>
        <end position="25"/>
    </location>
</feature>
<dbReference type="AlphaFoldDB" id="A0A9Q3ESP0"/>
<feature type="compositionally biased region" description="Basic and acidic residues" evidence="1">
    <location>
        <begin position="1"/>
        <end position="10"/>
    </location>
</feature>
<sequence>MVDEIHHSSEEPSPSEVVDEVQPADGAEPCSNNHCCVIKIIGPRHPTLITGNIRPVEGGYPEGTPVHGRAELDPAYKIVGTTWVFKLKRDKHSGILEHKACLCAQGFTQTPGVDYDKTYALTMDIRSAFLNAPLTETVFLSVPQGLLYDQRRYCLCLDKATYGLKKAPLAWYEQLKHWLEKIGFKACIIYPCVFYRPAQTPTWLYVHVDDIAIFNKNASTFKEEVAAEFKMKDIGQADLMLRIKSLLHLYGMAICKPVLTPLPPNKYLQSPTPKEVAEFKSLHVNYWSDIGSINYLSIATRPDLAFDVSLLSQFLEQPGIRHWKAFLHVLQYLQGTQDLGLVYHKGGGVQIAAYSDTDWGNCKDTRQSISGFLATFNGCLVLWNTWKQPSISLSSAEVEYKSLCDLTSEFLWLQQWCVDCLISKVDYPIPIYKDNQGCISTTCGNSSIKNKQMKHVAIQLHFVKEAVNSSRICLHYTPTNLMLADFLTKLVNGPFYQKL</sequence>
<accession>A0A9Q3ESP0</accession>
<dbReference type="Pfam" id="PF07727">
    <property type="entry name" value="RVT_2"/>
    <property type="match status" value="1"/>
</dbReference>
<feature type="domain" description="Reverse transcriptase Ty1/copia-type" evidence="2">
    <location>
        <begin position="122"/>
        <end position="246"/>
    </location>
</feature>
<protein>
    <recommendedName>
        <fullName evidence="2">Reverse transcriptase Ty1/copia-type domain-containing protein</fullName>
    </recommendedName>
</protein>
<dbReference type="SUPFAM" id="SSF56672">
    <property type="entry name" value="DNA/RNA polymerases"/>
    <property type="match status" value="1"/>
</dbReference>
<evidence type="ECO:0000256" key="1">
    <source>
        <dbReference type="SAM" id="MobiDB-lite"/>
    </source>
</evidence>